<protein>
    <submittedName>
        <fullName evidence="1">Uncharacterized protein</fullName>
    </submittedName>
</protein>
<organism evidence="1 2">
    <name type="scientific">Mycobacterium senriense</name>
    <dbReference type="NCBI Taxonomy" id="2775496"/>
    <lineage>
        <taxon>Bacteria</taxon>
        <taxon>Bacillati</taxon>
        <taxon>Actinomycetota</taxon>
        <taxon>Actinomycetes</taxon>
        <taxon>Mycobacteriales</taxon>
        <taxon>Mycobacteriaceae</taxon>
        <taxon>Mycobacterium</taxon>
        <taxon>Mycobacterium avium complex (MAC)</taxon>
    </lineage>
</organism>
<dbReference type="Proteomes" id="UP000826012">
    <property type="component" value="Chromosome"/>
</dbReference>
<evidence type="ECO:0000313" key="1">
    <source>
        <dbReference type="EMBL" id="BCZ21730.1"/>
    </source>
</evidence>
<gene>
    <name evidence="1" type="ORF">MTY59_15850</name>
</gene>
<name>A0ABN6IDD6_9MYCO</name>
<reference evidence="1 2" key="1">
    <citation type="submission" date="2021-07" db="EMBL/GenBank/DDBJ databases">
        <title>Complete genome sequence of nontuberculous Mycobacterium sp. TY59.</title>
        <authorList>
            <person name="Fukushima K."/>
        </authorList>
    </citation>
    <scope>NUCLEOTIDE SEQUENCE [LARGE SCALE GENOMIC DNA]</scope>
    <source>
        <strain evidence="1 2">TY59</strain>
    </source>
</reference>
<dbReference type="EMBL" id="AP024828">
    <property type="protein sequence ID" value="BCZ21730.1"/>
    <property type="molecule type" value="Genomic_DNA"/>
</dbReference>
<proteinExistence type="predicted"/>
<evidence type="ECO:0000313" key="2">
    <source>
        <dbReference type="Proteomes" id="UP000826012"/>
    </source>
</evidence>
<keyword evidence="2" id="KW-1185">Reference proteome</keyword>
<accession>A0ABN6IDD6</accession>
<sequence>MTRAPAAFTGVDVAPDGECIEGDVGEHVGVGGAVQVEHCGQVVAVTLACFDAGAFELLLVVGGSGSVREVGDIKLLGFFIHAIEDGMSAPWCRLNWLGQWSGSTFSVCGVGRNAFRVDGAAWQAESALAGRQG</sequence>